<dbReference type="EMBL" id="JANSHE010002573">
    <property type="protein sequence ID" value="KAJ2990854.1"/>
    <property type="molecule type" value="Genomic_DNA"/>
</dbReference>
<dbReference type="Proteomes" id="UP001144978">
    <property type="component" value="Unassembled WGS sequence"/>
</dbReference>
<reference evidence="1" key="1">
    <citation type="submission" date="2022-08" db="EMBL/GenBank/DDBJ databases">
        <title>Genome Sequence of Pycnoporus sanguineus.</title>
        <authorList>
            <person name="Buettner E."/>
        </authorList>
    </citation>
    <scope>NUCLEOTIDE SEQUENCE</scope>
    <source>
        <strain evidence="1">CG-C14</strain>
    </source>
</reference>
<protein>
    <submittedName>
        <fullName evidence="1">Uncharacterized protein</fullName>
    </submittedName>
</protein>
<accession>A0ACC1PFE7</accession>
<sequence length="224" mass="24618">MAIWISPRRVLHAIAKWYKVRDVSDRTLSENLEISSYSRRLRNARCNDRPVIYGTPPHWPTAACRPTSSGCRSEIGTECRSQFGATSNKERPEGRRASTMSAALTVTHLRDKPSPSIAARVYASNRGVARKPPWRSGCSYRPRPTESGQSATTALALALRRTPRQQKLIARVSQAGGSGAVRGGKSKTDLRAKTCDIGDGLAFELSNSVYETWSRSDARASGRL</sequence>
<gene>
    <name evidence="1" type="ORF">NUW54_g8354</name>
</gene>
<evidence type="ECO:0000313" key="2">
    <source>
        <dbReference type="Proteomes" id="UP001144978"/>
    </source>
</evidence>
<proteinExistence type="predicted"/>
<name>A0ACC1PFE7_9APHY</name>
<evidence type="ECO:0000313" key="1">
    <source>
        <dbReference type="EMBL" id="KAJ2990854.1"/>
    </source>
</evidence>
<keyword evidence="2" id="KW-1185">Reference proteome</keyword>
<organism evidence="1 2">
    <name type="scientific">Trametes sanguinea</name>
    <dbReference type="NCBI Taxonomy" id="158606"/>
    <lineage>
        <taxon>Eukaryota</taxon>
        <taxon>Fungi</taxon>
        <taxon>Dikarya</taxon>
        <taxon>Basidiomycota</taxon>
        <taxon>Agaricomycotina</taxon>
        <taxon>Agaricomycetes</taxon>
        <taxon>Polyporales</taxon>
        <taxon>Polyporaceae</taxon>
        <taxon>Trametes</taxon>
    </lineage>
</organism>
<comment type="caution">
    <text evidence="1">The sequence shown here is derived from an EMBL/GenBank/DDBJ whole genome shotgun (WGS) entry which is preliminary data.</text>
</comment>